<dbReference type="PANTHER" id="PTHR46403:SF1">
    <property type="entry name" value="TP53-REGULATED INHIBITOR OF APOPTOSIS 1"/>
    <property type="match status" value="1"/>
</dbReference>
<evidence type="ECO:0000313" key="4">
    <source>
        <dbReference type="EMBL" id="KAH6587468.1"/>
    </source>
</evidence>
<dbReference type="EMBL" id="JAFCIX010000558">
    <property type="protein sequence ID" value="KAH6587468.1"/>
    <property type="molecule type" value="Genomic_DNA"/>
</dbReference>
<dbReference type="PANTHER" id="PTHR46403">
    <property type="entry name" value="TP53-REGULATED INHIBITOR OF APOPTOSIS 1"/>
    <property type="match status" value="1"/>
</dbReference>
<sequence>MASLSPECDELKQQYDACFNKWYSEKFLKGDRKPSCDAIFQQYRDCVWKAIKNRKLEGLISDAKGPSSSFPPDTTSTPPGDTKNTH</sequence>
<gene>
    <name evidence="4" type="ORF">BASA50_011355</name>
</gene>
<comment type="similarity">
    <text evidence="1">Belongs to the TRIAP1/MDM35 family.</text>
</comment>
<name>A0ABQ8EVW5_9FUNG</name>
<comment type="caution">
    <text evidence="4">The sequence shown here is derived from an EMBL/GenBank/DDBJ whole genome shotgun (WGS) entry which is preliminary data.</text>
</comment>
<dbReference type="Pfam" id="PF05254">
    <property type="entry name" value="UPF0203"/>
    <property type="match status" value="1"/>
</dbReference>
<evidence type="ECO:0008006" key="6">
    <source>
        <dbReference type="Google" id="ProtNLM"/>
    </source>
</evidence>
<evidence type="ECO:0000256" key="2">
    <source>
        <dbReference type="ARBA" id="ARBA00023157"/>
    </source>
</evidence>
<proteinExistence type="inferred from homology"/>
<protein>
    <recommendedName>
        <fullName evidence="6">Mitochondrial distribution and morphology protein 35</fullName>
    </recommendedName>
</protein>
<evidence type="ECO:0000313" key="5">
    <source>
        <dbReference type="Proteomes" id="UP001648503"/>
    </source>
</evidence>
<dbReference type="PROSITE" id="PS51808">
    <property type="entry name" value="CHCH"/>
    <property type="match status" value="1"/>
</dbReference>
<dbReference type="Proteomes" id="UP001648503">
    <property type="component" value="Unassembled WGS sequence"/>
</dbReference>
<keyword evidence="5" id="KW-1185">Reference proteome</keyword>
<dbReference type="InterPro" id="IPR007918">
    <property type="entry name" value="MDM35_apoptosis"/>
</dbReference>
<reference evidence="4 5" key="1">
    <citation type="submission" date="2021-02" db="EMBL/GenBank/DDBJ databases">
        <title>Variation within the Batrachochytrium salamandrivorans European outbreak.</title>
        <authorList>
            <person name="Kelly M."/>
            <person name="Pasmans F."/>
            <person name="Shea T.P."/>
            <person name="Munoz J.F."/>
            <person name="Carranza S."/>
            <person name="Cuomo C.A."/>
            <person name="Martel A."/>
        </authorList>
    </citation>
    <scope>NUCLEOTIDE SEQUENCE [LARGE SCALE GENOMIC DNA]</scope>
    <source>
        <strain evidence="4 5">AMFP18/2</strain>
    </source>
</reference>
<evidence type="ECO:0000256" key="3">
    <source>
        <dbReference type="SAM" id="MobiDB-lite"/>
    </source>
</evidence>
<organism evidence="4 5">
    <name type="scientific">Batrachochytrium salamandrivorans</name>
    <dbReference type="NCBI Taxonomy" id="1357716"/>
    <lineage>
        <taxon>Eukaryota</taxon>
        <taxon>Fungi</taxon>
        <taxon>Fungi incertae sedis</taxon>
        <taxon>Chytridiomycota</taxon>
        <taxon>Chytridiomycota incertae sedis</taxon>
        <taxon>Chytridiomycetes</taxon>
        <taxon>Rhizophydiales</taxon>
        <taxon>Rhizophydiales incertae sedis</taxon>
        <taxon>Batrachochytrium</taxon>
    </lineage>
</organism>
<accession>A0ABQ8EVW5</accession>
<evidence type="ECO:0000256" key="1">
    <source>
        <dbReference type="ARBA" id="ARBA00006196"/>
    </source>
</evidence>
<feature type="compositionally biased region" description="Low complexity" evidence="3">
    <location>
        <begin position="65"/>
        <end position="86"/>
    </location>
</feature>
<feature type="region of interest" description="Disordered" evidence="3">
    <location>
        <begin position="61"/>
        <end position="86"/>
    </location>
</feature>
<keyword evidence="2" id="KW-1015">Disulfide bond</keyword>